<dbReference type="Gene3D" id="3.40.50.10330">
    <property type="entry name" value="Probable inorganic polyphosphate/atp-NAD kinase, domain 1"/>
    <property type="match status" value="1"/>
</dbReference>
<comment type="cofactor">
    <cofactor evidence="1">
        <name>Mg(2+)</name>
        <dbReference type="ChEBI" id="CHEBI:18420"/>
    </cofactor>
</comment>
<evidence type="ECO:0000256" key="1">
    <source>
        <dbReference type="ARBA" id="ARBA00001946"/>
    </source>
</evidence>
<feature type="domain" description="DAGKc" evidence="9">
    <location>
        <begin position="1"/>
        <end position="130"/>
    </location>
</feature>
<accession>A0ABQ6YZK8</accession>
<keyword evidence="11" id="KW-1185">Reference proteome</keyword>
<comment type="caution">
    <text evidence="10">The sequence shown here is derived from an EMBL/GenBank/DDBJ whole genome shotgun (WGS) entry which is preliminary data.</text>
</comment>
<evidence type="ECO:0000313" key="10">
    <source>
        <dbReference type="EMBL" id="KAF1303822.1"/>
    </source>
</evidence>
<keyword evidence="4" id="KW-0547">Nucleotide-binding</keyword>
<evidence type="ECO:0000256" key="7">
    <source>
        <dbReference type="ARBA" id="ARBA00023209"/>
    </source>
</evidence>
<dbReference type="Pfam" id="PF19279">
    <property type="entry name" value="YegS_C"/>
    <property type="match status" value="1"/>
</dbReference>
<keyword evidence="5 10" id="KW-0418">Kinase</keyword>
<keyword evidence="8" id="KW-1208">Phospholipid metabolism</keyword>
<proteinExistence type="inferred from homology"/>
<comment type="similarity">
    <text evidence="2">Belongs to the diacylglycerol/lipid kinase family.</text>
</comment>
<keyword evidence="6" id="KW-0067">ATP-binding</keyword>
<keyword evidence="3" id="KW-0808">Transferase</keyword>
<dbReference type="PROSITE" id="PS50146">
    <property type="entry name" value="DAGK"/>
    <property type="match status" value="1"/>
</dbReference>
<dbReference type="SMART" id="SM00046">
    <property type="entry name" value="DAGKc"/>
    <property type="match status" value="1"/>
</dbReference>
<protein>
    <submittedName>
        <fullName evidence="10">Diacylglycerol kinase</fullName>
    </submittedName>
</protein>
<reference evidence="10 11" key="1">
    <citation type="submission" date="2016-06" db="EMBL/GenBank/DDBJ databases">
        <title>Four novel species of enterococci isolated from chicken manure.</title>
        <authorList>
            <person name="Van Tyne D."/>
        </authorList>
    </citation>
    <scope>NUCLEOTIDE SEQUENCE [LARGE SCALE GENOMIC DNA]</scope>
    <source>
        <strain evidence="10 11">CU12B</strain>
    </source>
</reference>
<evidence type="ECO:0000256" key="6">
    <source>
        <dbReference type="ARBA" id="ARBA00022840"/>
    </source>
</evidence>
<keyword evidence="7" id="KW-0594">Phospholipid biosynthesis</keyword>
<dbReference type="InterPro" id="IPR016064">
    <property type="entry name" value="NAD/diacylglycerol_kinase_sf"/>
</dbReference>
<organism evidence="10 11">
    <name type="scientific">Candidatus Enterococcus willemsii</name>
    <dbReference type="NCBI Taxonomy" id="1857215"/>
    <lineage>
        <taxon>Bacteria</taxon>
        <taxon>Bacillati</taxon>
        <taxon>Bacillota</taxon>
        <taxon>Bacilli</taxon>
        <taxon>Lactobacillales</taxon>
        <taxon>Enterococcaceae</taxon>
        <taxon>Enterococcus</taxon>
    </lineage>
</organism>
<evidence type="ECO:0000256" key="5">
    <source>
        <dbReference type="ARBA" id="ARBA00022777"/>
    </source>
</evidence>
<dbReference type="NCBIfam" id="TIGR00147">
    <property type="entry name" value="YegS/Rv2252/BmrU family lipid kinase"/>
    <property type="match status" value="1"/>
</dbReference>
<evidence type="ECO:0000313" key="11">
    <source>
        <dbReference type="Proteomes" id="UP000782705"/>
    </source>
</evidence>
<dbReference type="Pfam" id="PF00781">
    <property type="entry name" value="DAGK_cat"/>
    <property type="match status" value="1"/>
</dbReference>
<dbReference type="InterPro" id="IPR005218">
    <property type="entry name" value="Diacylglycerol/lipid_kinase"/>
</dbReference>
<dbReference type="Gene3D" id="2.60.200.40">
    <property type="match status" value="1"/>
</dbReference>
<dbReference type="GO" id="GO:0016301">
    <property type="term" value="F:kinase activity"/>
    <property type="evidence" value="ECO:0007669"/>
    <property type="project" value="UniProtKB-KW"/>
</dbReference>
<evidence type="ECO:0000256" key="2">
    <source>
        <dbReference type="ARBA" id="ARBA00005983"/>
    </source>
</evidence>
<sequence>MRIMVIYNDTSGKNEGEKIAKEFKKIAENNKDVEKIVLQVTNPDVDEDEIRQLADSEQVDTVVVIGGDGTIHHVLRMLQDREYRYGIIPGGTVNNLAKAVGLPLEKEKAFDVILSQKTQKIDYATVNDDVMISTMTAGILADTASKVSQSEKQKYGPLAFSKRFFHLLFKRRKYALSVKTEDHEWQGKAHLVTIAMTNSMGGFSLDDSASPDDGYMHITIIPELWIIPFFYNLPRILRGQFYKIPEVVYFSAKTATFRPLDTNKEIVTRTDGDPTDSLPVEVNVVPQGMEVFVP</sequence>
<dbReference type="SUPFAM" id="SSF111331">
    <property type="entry name" value="NAD kinase/diacylglycerol kinase-like"/>
    <property type="match status" value="1"/>
</dbReference>
<evidence type="ECO:0000256" key="3">
    <source>
        <dbReference type="ARBA" id="ARBA00022679"/>
    </source>
</evidence>
<dbReference type="InterPro" id="IPR017438">
    <property type="entry name" value="ATP-NAD_kinase_N"/>
</dbReference>
<dbReference type="EMBL" id="MAEL01000037">
    <property type="protein sequence ID" value="KAF1303822.1"/>
    <property type="molecule type" value="Genomic_DNA"/>
</dbReference>
<dbReference type="Proteomes" id="UP000782705">
    <property type="component" value="Unassembled WGS sequence"/>
</dbReference>
<keyword evidence="7" id="KW-0444">Lipid biosynthesis</keyword>
<evidence type="ECO:0000256" key="8">
    <source>
        <dbReference type="ARBA" id="ARBA00023264"/>
    </source>
</evidence>
<dbReference type="InterPro" id="IPR001206">
    <property type="entry name" value="Diacylglycerol_kinase_cat_dom"/>
</dbReference>
<keyword evidence="7" id="KW-0443">Lipid metabolism</keyword>
<gene>
    <name evidence="10" type="ORF">BAU17_13580</name>
</gene>
<dbReference type="InterPro" id="IPR050187">
    <property type="entry name" value="Lipid_Phosphate_FormReg"/>
</dbReference>
<dbReference type="PANTHER" id="PTHR12358">
    <property type="entry name" value="SPHINGOSINE KINASE"/>
    <property type="match status" value="1"/>
</dbReference>
<evidence type="ECO:0000259" key="9">
    <source>
        <dbReference type="PROSITE" id="PS50146"/>
    </source>
</evidence>
<dbReference type="InterPro" id="IPR045540">
    <property type="entry name" value="YegS/DAGK_C"/>
</dbReference>
<evidence type="ECO:0000256" key="4">
    <source>
        <dbReference type="ARBA" id="ARBA00022741"/>
    </source>
</evidence>
<dbReference type="PANTHER" id="PTHR12358:SF54">
    <property type="entry name" value="SPHINGOSINE KINASE RELATED PROTEIN"/>
    <property type="match status" value="1"/>
</dbReference>
<name>A0ABQ6YZK8_9ENTE</name>